<accession>A0A1I7WWH5</accession>
<dbReference type="WBParaSite" id="Hba_09495">
    <property type="protein sequence ID" value="Hba_09495"/>
    <property type="gene ID" value="Hba_09495"/>
</dbReference>
<organism evidence="1 2">
    <name type="scientific">Heterorhabditis bacteriophora</name>
    <name type="common">Entomopathogenic nematode worm</name>
    <dbReference type="NCBI Taxonomy" id="37862"/>
    <lineage>
        <taxon>Eukaryota</taxon>
        <taxon>Metazoa</taxon>
        <taxon>Ecdysozoa</taxon>
        <taxon>Nematoda</taxon>
        <taxon>Chromadorea</taxon>
        <taxon>Rhabditida</taxon>
        <taxon>Rhabditina</taxon>
        <taxon>Rhabditomorpha</taxon>
        <taxon>Strongyloidea</taxon>
        <taxon>Heterorhabditidae</taxon>
        <taxon>Heterorhabditis</taxon>
    </lineage>
</organism>
<dbReference type="Proteomes" id="UP000095283">
    <property type="component" value="Unplaced"/>
</dbReference>
<proteinExistence type="predicted"/>
<sequence>MSFVQLDQLSDARRQSCRHSNLVNLLPVQDDSDVIEKRSSPPYPEERAGQKLIVKVVRQHSVLAVHLQTYLWLLKYVLTLLYFCKYIKYIYYCKANTASIGEPYFSLKKYYMPAKLETLLRFIQVYAMSEVVKNFHRQLPIIVKD</sequence>
<evidence type="ECO:0000313" key="1">
    <source>
        <dbReference type="Proteomes" id="UP000095283"/>
    </source>
</evidence>
<keyword evidence="1" id="KW-1185">Reference proteome</keyword>
<dbReference type="AlphaFoldDB" id="A0A1I7WWH5"/>
<protein>
    <submittedName>
        <fullName evidence="2">Uncharacterized protein</fullName>
    </submittedName>
</protein>
<reference evidence="2" key="1">
    <citation type="submission" date="2016-11" db="UniProtKB">
        <authorList>
            <consortium name="WormBaseParasite"/>
        </authorList>
    </citation>
    <scope>IDENTIFICATION</scope>
</reference>
<evidence type="ECO:0000313" key="2">
    <source>
        <dbReference type="WBParaSite" id="Hba_09495"/>
    </source>
</evidence>
<name>A0A1I7WWH5_HETBA</name>